<gene>
    <name evidence="2" type="ORF">SNAT2548_LOCUS6092</name>
</gene>
<evidence type="ECO:0000256" key="1">
    <source>
        <dbReference type="SAM" id="MobiDB-lite"/>
    </source>
</evidence>
<dbReference type="AlphaFoldDB" id="A0A812JBF2"/>
<reference evidence="2" key="1">
    <citation type="submission" date="2021-02" db="EMBL/GenBank/DDBJ databases">
        <authorList>
            <person name="Dougan E. K."/>
            <person name="Rhodes N."/>
            <person name="Thang M."/>
            <person name="Chan C."/>
        </authorList>
    </citation>
    <scope>NUCLEOTIDE SEQUENCE</scope>
</reference>
<feature type="region of interest" description="Disordered" evidence="1">
    <location>
        <begin position="10"/>
        <end position="31"/>
    </location>
</feature>
<comment type="caution">
    <text evidence="2">The sequence shown here is derived from an EMBL/GenBank/DDBJ whole genome shotgun (WGS) entry which is preliminary data.</text>
</comment>
<dbReference type="EMBL" id="CAJNDS010000402">
    <property type="protein sequence ID" value="CAE7202169.1"/>
    <property type="molecule type" value="Genomic_DNA"/>
</dbReference>
<protein>
    <submittedName>
        <fullName evidence="2">Uncharacterized protein</fullName>
    </submittedName>
</protein>
<evidence type="ECO:0000313" key="3">
    <source>
        <dbReference type="Proteomes" id="UP000604046"/>
    </source>
</evidence>
<evidence type="ECO:0000313" key="2">
    <source>
        <dbReference type="EMBL" id="CAE7202169.1"/>
    </source>
</evidence>
<sequence>MLAQMVWARKREKRSLQKRTSPCHAAPSAPSVPATLAVAPKLEHGGFSQQMDQQLEGIWNRFQDSRLRSQQAQQDTMLACLQQQARNFQAERQQQVEAFHA</sequence>
<accession>A0A812JBF2</accession>
<proteinExistence type="predicted"/>
<keyword evidence="3" id="KW-1185">Reference proteome</keyword>
<name>A0A812JBF2_9DINO</name>
<dbReference type="Proteomes" id="UP000604046">
    <property type="component" value="Unassembled WGS sequence"/>
</dbReference>
<organism evidence="2 3">
    <name type="scientific">Symbiodinium natans</name>
    <dbReference type="NCBI Taxonomy" id="878477"/>
    <lineage>
        <taxon>Eukaryota</taxon>
        <taxon>Sar</taxon>
        <taxon>Alveolata</taxon>
        <taxon>Dinophyceae</taxon>
        <taxon>Suessiales</taxon>
        <taxon>Symbiodiniaceae</taxon>
        <taxon>Symbiodinium</taxon>
    </lineage>
</organism>